<proteinExistence type="inferred from homology"/>
<evidence type="ECO:0000256" key="5">
    <source>
        <dbReference type="ARBA" id="ARBA00022777"/>
    </source>
</evidence>
<dbReference type="OrthoDB" id="9973935at2759"/>
<evidence type="ECO:0000256" key="3">
    <source>
        <dbReference type="ARBA" id="ARBA00022490"/>
    </source>
</evidence>
<evidence type="ECO:0000256" key="2">
    <source>
        <dbReference type="ARBA" id="ARBA00006219"/>
    </source>
</evidence>
<keyword evidence="3" id="KW-0963">Cytoplasm</keyword>
<comment type="similarity">
    <text evidence="2">Belongs to the aminoglycoside phosphotransferase family.</text>
</comment>
<dbReference type="GO" id="GO:0005737">
    <property type="term" value="C:cytoplasm"/>
    <property type="evidence" value="ECO:0007669"/>
    <property type="project" value="UniProtKB-SubCell"/>
</dbReference>
<dbReference type="InterPro" id="IPR002575">
    <property type="entry name" value="Aminoglycoside_PTrfase"/>
</dbReference>
<dbReference type="InterPro" id="IPR011009">
    <property type="entry name" value="Kinase-like_dom_sf"/>
</dbReference>
<evidence type="ECO:0000256" key="9">
    <source>
        <dbReference type="ARBA" id="ARBA00040505"/>
    </source>
</evidence>
<comment type="subcellular location">
    <subcellularLocation>
        <location evidence="1">Cytoplasm</location>
    </subcellularLocation>
</comment>
<sequence length="385" mass="44112">MSNVKPFVQVEDVRNIVENYYGIVAQQVDELVSYDDRNFRIQTKGEPGTASNEDTIYLLKISGFLEQKSEEILAIHNGIMQHLHEQGLLVQRPLLSVNKRTVETIELPTFHSDPVHRRCHTMRMLIYIPGQTWSSLTPLQPEVYFEMGRFLAKLQKHLREHYSTWKKPVEEHIWTLSNASQALQYLDTIEDNQKRQLGQQVLNHFVSQYAKRLPVTAWTPGIQDVEFPISLIHGDPNDLNIIMRKIPRIDSTEEKFEFGILDWEDCSVSRRIYDLALMLMYAMCTEGPCCATRLAKLGAAIIRGFNSEARDYGMPITGAESQALPALVAARFAQSLIKGHYTSFVSNPGDQYALTTAKQGGWEKLQSLWIDDKEIYSTEWEKATC</sequence>
<dbReference type="EMBL" id="NIRI02000042">
    <property type="protein sequence ID" value="KAG5447305.1"/>
    <property type="molecule type" value="Genomic_DNA"/>
</dbReference>
<dbReference type="Pfam" id="PF01636">
    <property type="entry name" value="APH"/>
    <property type="match status" value="1"/>
</dbReference>
<dbReference type="SUPFAM" id="SSF56112">
    <property type="entry name" value="Protein kinase-like (PK-like)"/>
    <property type="match status" value="1"/>
</dbReference>
<keyword evidence="5 11" id="KW-0418">Kinase</keyword>
<evidence type="ECO:0000313" key="12">
    <source>
        <dbReference type="Proteomes" id="UP000286415"/>
    </source>
</evidence>
<keyword evidence="12" id="KW-1185">Reference proteome</keyword>
<dbReference type="Proteomes" id="UP000286415">
    <property type="component" value="Unassembled WGS sequence"/>
</dbReference>
<dbReference type="InterPro" id="IPR050249">
    <property type="entry name" value="Pseudomonas-type_ThrB"/>
</dbReference>
<evidence type="ECO:0000256" key="4">
    <source>
        <dbReference type="ARBA" id="ARBA00022679"/>
    </source>
</evidence>
<name>A0A3R7CH42_CLOSI</name>
<comment type="catalytic activity">
    <reaction evidence="6">
        <text>(5R)-5-hydroxy-L-lysine + GTP = (5R)-5-phosphooxy-L-lysine + GDP + H(+)</text>
        <dbReference type="Rhea" id="RHEA:19049"/>
        <dbReference type="ChEBI" id="CHEBI:15378"/>
        <dbReference type="ChEBI" id="CHEBI:37565"/>
        <dbReference type="ChEBI" id="CHEBI:57882"/>
        <dbReference type="ChEBI" id="CHEBI:58189"/>
        <dbReference type="ChEBI" id="CHEBI:58357"/>
        <dbReference type="EC" id="2.7.1.81"/>
    </reaction>
</comment>
<accession>A0A3R7CH42</accession>
<dbReference type="PANTHER" id="PTHR21064">
    <property type="entry name" value="AMINOGLYCOSIDE PHOSPHOTRANSFERASE DOMAIN-CONTAINING PROTEIN-RELATED"/>
    <property type="match status" value="1"/>
</dbReference>
<reference evidence="11 12" key="1">
    <citation type="journal article" date="2018" name="Biotechnol. Adv.">
        <title>Improved genomic resources and new bioinformatic workflow for the carcinogenic parasite Clonorchis sinensis: Biotechnological implications.</title>
        <authorList>
            <person name="Wang D."/>
            <person name="Korhonen P.K."/>
            <person name="Gasser R.B."/>
            <person name="Young N.D."/>
        </authorList>
    </citation>
    <scope>NUCLEOTIDE SEQUENCE [LARGE SCALE GENOMIC DNA]</scope>
    <source>
        <strain evidence="11">Cs-k2</strain>
    </source>
</reference>
<reference evidence="11 12" key="2">
    <citation type="journal article" date="2021" name="Genomics">
        <title>High-quality reference genome for Clonorchis sinensis.</title>
        <authorList>
            <person name="Young N.D."/>
            <person name="Stroehlein A.J."/>
            <person name="Kinkar L."/>
            <person name="Wang T."/>
            <person name="Sohn W.M."/>
            <person name="Chang B.C.H."/>
            <person name="Kaur P."/>
            <person name="Weisz D."/>
            <person name="Dudchenko O."/>
            <person name="Aiden E.L."/>
            <person name="Korhonen P.K."/>
            <person name="Gasser R.B."/>
        </authorList>
    </citation>
    <scope>NUCLEOTIDE SEQUENCE [LARGE SCALE GENOMIC DNA]</scope>
    <source>
        <strain evidence="11">Cs-k2</strain>
    </source>
</reference>
<dbReference type="FunCoup" id="A0A3R7CH42">
    <property type="interactions" value="79"/>
</dbReference>
<protein>
    <recommendedName>
        <fullName evidence="9">Hydroxylysine kinase</fullName>
        <ecNumber evidence="8">2.7.1.81</ecNumber>
    </recommendedName>
</protein>
<keyword evidence="4" id="KW-0808">Transferase</keyword>
<dbReference type="InParanoid" id="A0A3R7CH42"/>
<dbReference type="AlphaFoldDB" id="A0A3R7CH42"/>
<evidence type="ECO:0000256" key="6">
    <source>
        <dbReference type="ARBA" id="ARBA00036820"/>
    </source>
</evidence>
<evidence type="ECO:0000259" key="10">
    <source>
        <dbReference type="Pfam" id="PF01636"/>
    </source>
</evidence>
<dbReference type="Gene3D" id="3.90.1200.10">
    <property type="match status" value="1"/>
</dbReference>
<evidence type="ECO:0000256" key="8">
    <source>
        <dbReference type="ARBA" id="ARBA00038873"/>
    </source>
</evidence>
<evidence type="ECO:0000256" key="1">
    <source>
        <dbReference type="ARBA" id="ARBA00004496"/>
    </source>
</evidence>
<dbReference type="STRING" id="79923.A0A3R7CH42"/>
<evidence type="ECO:0000313" key="11">
    <source>
        <dbReference type="EMBL" id="KAG5447305.1"/>
    </source>
</evidence>
<dbReference type="PANTHER" id="PTHR21064:SF1">
    <property type="entry name" value="HYDROXYLYSINE KINASE"/>
    <property type="match status" value="1"/>
</dbReference>
<dbReference type="GO" id="GO:0047992">
    <property type="term" value="F:hydroxylysine kinase activity"/>
    <property type="evidence" value="ECO:0007669"/>
    <property type="project" value="UniProtKB-EC"/>
</dbReference>
<dbReference type="EC" id="2.7.1.81" evidence="8"/>
<comment type="caution">
    <text evidence="11">The sequence shown here is derived from an EMBL/GenBank/DDBJ whole genome shotgun (WGS) entry which is preliminary data.</text>
</comment>
<organism evidence="11 12">
    <name type="scientific">Clonorchis sinensis</name>
    <name type="common">Chinese liver fluke</name>
    <dbReference type="NCBI Taxonomy" id="79923"/>
    <lineage>
        <taxon>Eukaryota</taxon>
        <taxon>Metazoa</taxon>
        <taxon>Spiralia</taxon>
        <taxon>Lophotrochozoa</taxon>
        <taxon>Platyhelminthes</taxon>
        <taxon>Trematoda</taxon>
        <taxon>Digenea</taxon>
        <taxon>Opisthorchiida</taxon>
        <taxon>Opisthorchiata</taxon>
        <taxon>Opisthorchiidae</taxon>
        <taxon>Clonorchis</taxon>
    </lineage>
</organism>
<feature type="domain" description="Aminoglycoside phosphotransferase" evidence="10">
    <location>
        <begin position="56"/>
        <end position="288"/>
    </location>
</feature>
<evidence type="ECO:0000256" key="7">
    <source>
        <dbReference type="ARBA" id="ARBA00037368"/>
    </source>
</evidence>
<gene>
    <name evidence="11" type="ORF">CSKR_110152</name>
</gene>
<comment type="function">
    <text evidence="7">Catalyzes the GTP-dependent phosphorylation of 5-hydroxy-L-lysine.</text>
</comment>